<proteinExistence type="predicted"/>
<reference evidence="1 2" key="1">
    <citation type="submission" date="2016-04" db="EMBL/GenBank/DDBJ databases">
        <title>Draft Genome Assembly of the Bloom-forming Cyanobacterium Nodularia spumigena Strain CENA596 in Shrimp Production Ponds.</title>
        <authorList>
            <person name="Popin R.V."/>
            <person name="Rigonato J."/>
            <person name="Abreu V.A."/>
            <person name="Andreote A.P."/>
            <person name="Silveira S.B."/>
            <person name="Odebrecht C."/>
            <person name="Fiore M.F."/>
        </authorList>
    </citation>
    <scope>NUCLEOTIDE SEQUENCE [LARGE SCALE GENOMIC DNA]</scope>
    <source>
        <strain evidence="1 2">CENA596</strain>
    </source>
</reference>
<organism evidence="1 2">
    <name type="scientific">Nodularia spumigena CENA596</name>
    <dbReference type="NCBI Taxonomy" id="1819295"/>
    <lineage>
        <taxon>Bacteria</taxon>
        <taxon>Bacillati</taxon>
        <taxon>Cyanobacteriota</taxon>
        <taxon>Cyanophyceae</taxon>
        <taxon>Nostocales</taxon>
        <taxon>Nodulariaceae</taxon>
        <taxon>Nodularia</taxon>
    </lineage>
</organism>
<accession>A0A166KL55</accession>
<gene>
    <name evidence="1" type="ORF">A2T98_03115</name>
</gene>
<dbReference type="OrthoDB" id="5175111at2"/>
<comment type="caution">
    <text evidence="1">The sequence shown here is derived from an EMBL/GenBank/DDBJ whole genome shotgun (WGS) entry which is preliminary data.</text>
</comment>
<evidence type="ECO:0000313" key="1">
    <source>
        <dbReference type="EMBL" id="KZL51269.1"/>
    </source>
</evidence>
<protein>
    <submittedName>
        <fullName evidence="1">Uncharacterized protein</fullName>
    </submittedName>
</protein>
<name>A0A166KL55_NODSP</name>
<dbReference type="Proteomes" id="UP000076555">
    <property type="component" value="Unassembled WGS sequence"/>
</dbReference>
<dbReference type="RefSeq" id="WP_063871514.1">
    <property type="nucleotide sequence ID" value="NZ_CAWMRI010000031.1"/>
</dbReference>
<dbReference type="AlphaFoldDB" id="A0A166KL55"/>
<dbReference type="EMBL" id="LWAJ01000031">
    <property type="protein sequence ID" value="KZL51269.1"/>
    <property type="molecule type" value="Genomic_DNA"/>
</dbReference>
<evidence type="ECO:0000313" key="2">
    <source>
        <dbReference type="Proteomes" id="UP000076555"/>
    </source>
</evidence>
<sequence length="334" mass="38159">MTSSSHRLLIVAPDAKVTPSNDELRNILYSLLGLQDPKSLSLSENVTTGFQEWLKNQSPSKSREFILNREPSLESVKFFLRSFRHAENAFLYILKQLYQTDLPRVLPGALIVSPNDQCLQKYRCSDVHFIPSVVYARHPVDSTYYLPLANFHSTLEKEKSSELFALFNALGAKNYMMTSSDEQNQKNNLGFGAEYSPDLNINADIKISSDSNREFNLELISSAPGGPPTLPENLKWFYKEPYWQRFAEARLNNLNNQTYKVSFTYEEDFDITVNLATKVEGLGLNAGGKFCQMEKTRLTYNVEFFTMEDYEKSKIGKDDIEKSLTVAKKKIFSP</sequence>